<proteinExistence type="predicted"/>
<dbReference type="Pfam" id="PF04248">
    <property type="entry name" value="NTP_transf_9"/>
    <property type="match status" value="1"/>
</dbReference>
<dbReference type="PATRIC" id="fig|710421.3.peg.5033"/>
<reference evidence="2 3" key="1">
    <citation type="submission" date="2012-06" db="EMBL/GenBank/DDBJ databases">
        <title>Complete sequence of chromosome of Mycobacterium chubuense NBB4.</title>
        <authorList>
            <consortium name="US DOE Joint Genome Institute"/>
            <person name="Lucas S."/>
            <person name="Han J."/>
            <person name="Lapidus A."/>
            <person name="Cheng J.-F."/>
            <person name="Goodwin L."/>
            <person name="Pitluck S."/>
            <person name="Peters L."/>
            <person name="Mikhailova N."/>
            <person name="Teshima H."/>
            <person name="Detter J.C."/>
            <person name="Han C."/>
            <person name="Tapia R."/>
            <person name="Land M."/>
            <person name="Hauser L."/>
            <person name="Kyrpides N."/>
            <person name="Ivanova N."/>
            <person name="Pagani I."/>
            <person name="Mattes T."/>
            <person name="Holmes A."/>
            <person name="Rutledge P."/>
            <person name="Paulsen I."/>
            <person name="Coleman N."/>
            <person name="Woyke T."/>
        </authorList>
    </citation>
    <scope>NUCLEOTIDE SEQUENCE [LARGE SCALE GENOMIC DNA]</scope>
    <source>
        <strain evidence="2 3">NBB4</strain>
    </source>
</reference>
<dbReference type="PANTHER" id="PTHR34310:SF8">
    <property type="entry name" value="CONSERVED PROTEIN"/>
    <property type="match status" value="1"/>
</dbReference>
<dbReference type="EMBL" id="CP003053">
    <property type="protein sequence ID" value="AFM19736.1"/>
    <property type="molecule type" value="Genomic_DNA"/>
</dbReference>
<sequence>MDMTDRPVLEPSATHPITVEPTGRHVTVRMGGDVIAETDAALTLREAGYPAVQYIPLTDVAQDRLACSDTTTYCPFKGDASYYHVVTGGGATVEDAVWSYEQPHRAVAAIAGHVAFYPDKAEVRVDD</sequence>
<dbReference type="Proteomes" id="UP000006057">
    <property type="component" value="Chromosome"/>
</dbReference>
<dbReference type="eggNOG" id="COG2343">
    <property type="taxonomic scope" value="Bacteria"/>
</dbReference>
<dbReference type="HOGENOM" id="CLU_126578_0_1_11"/>
<dbReference type="STRING" id="710421.Mycch_5049"/>
<evidence type="ECO:0000313" key="3">
    <source>
        <dbReference type="Proteomes" id="UP000006057"/>
    </source>
</evidence>
<dbReference type="KEGG" id="mcb:Mycch_5049"/>
<dbReference type="PANTHER" id="PTHR34310">
    <property type="entry name" value="DUF427 DOMAIN PROTEIN (AFU_ORTHOLOGUE AFUA_3G02220)"/>
    <property type="match status" value="1"/>
</dbReference>
<organism evidence="2 3">
    <name type="scientific">Mycolicibacterium chubuense (strain NBB4)</name>
    <name type="common">Mycobacterium chubuense</name>
    <dbReference type="NCBI Taxonomy" id="710421"/>
    <lineage>
        <taxon>Bacteria</taxon>
        <taxon>Bacillati</taxon>
        <taxon>Actinomycetota</taxon>
        <taxon>Actinomycetes</taxon>
        <taxon>Mycobacteriales</taxon>
        <taxon>Mycobacteriaceae</taxon>
        <taxon>Mycolicibacterium</taxon>
    </lineage>
</organism>
<dbReference type="InterPro" id="IPR038694">
    <property type="entry name" value="DUF427_sf"/>
</dbReference>
<name>I4BR29_MYCCN</name>
<dbReference type="AlphaFoldDB" id="I4BR29"/>
<feature type="domain" description="DUF427" evidence="1">
    <location>
        <begin position="26"/>
        <end position="119"/>
    </location>
</feature>
<evidence type="ECO:0000313" key="2">
    <source>
        <dbReference type="EMBL" id="AFM19736.1"/>
    </source>
</evidence>
<evidence type="ECO:0000259" key="1">
    <source>
        <dbReference type="Pfam" id="PF04248"/>
    </source>
</evidence>
<dbReference type="InterPro" id="IPR007361">
    <property type="entry name" value="DUF427"/>
</dbReference>
<dbReference type="Gene3D" id="2.170.150.40">
    <property type="entry name" value="Domain of unknown function (DUF427)"/>
    <property type="match status" value="1"/>
</dbReference>
<accession>I4BR29</accession>
<keyword evidence="3" id="KW-1185">Reference proteome</keyword>
<protein>
    <recommendedName>
        <fullName evidence="1">DUF427 domain-containing protein</fullName>
    </recommendedName>
</protein>
<gene>
    <name evidence="2" type="ordered locus">Mycch_5049</name>
</gene>